<evidence type="ECO:0000256" key="2">
    <source>
        <dbReference type="ARBA" id="ARBA00008352"/>
    </source>
</evidence>
<evidence type="ECO:0000313" key="5">
    <source>
        <dbReference type="EMBL" id="MED6126864.1"/>
    </source>
</evidence>
<dbReference type="EMBL" id="JASCZI010031483">
    <property type="protein sequence ID" value="MED6126864.1"/>
    <property type="molecule type" value="Genomic_DNA"/>
</dbReference>
<feature type="region of interest" description="Disordered" evidence="4">
    <location>
        <begin position="140"/>
        <end position="208"/>
    </location>
</feature>
<keyword evidence="6" id="KW-1185">Reference proteome</keyword>
<comment type="subcellular location">
    <subcellularLocation>
        <location evidence="1">Nucleus</location>
    </subcellularLocation>
</comment>
<feature type="compositionally biased region" description="Acidic residues" evidence="4">
    <location>
        <begin position="159"/>
        <end position="208"/>
    </location>
</feature>
<accession>A0ABU6RSE5</accession>
<proteinExistence type="inferred from homology"/>
<name>A0ABU6RSE5_9FABA</name>
<reference evidence="5 6" key="1">
    <citation type="journal article" date="2023" name="Plants (Basel)">
        <title>Bridging the Gap: Combining Genomics and Transcriptomics Approaches to Understand Stylosanthes scabra, an Orphan Legume from the Brazilian Caatinga.</title>
        <authorList>
            <person name="Ferreira-Neto J.R.C."/>
            <person name="da Silva M.D."/>
            <person name="Binneck E."/>
            <person name="de Melo N.F."/>
            <person name="da Silva R.H."/>
            <person name="de Melo A.L.T.M."/>
            <person name="Pandolfi V."/>
            <person name="Bustamante F.O."/>
            <person name="Brasileiro-Vidal A.C."/>
            <person name="Benko-Iseppon A.M."/>
        </authorList>
    </citation>
    <scope>NUCLEOTIDE SEQUENCE [LARGE SCALE GENOMIC DNA]</scope>
    <source>
        <tissue evidence="5">Leaves</tissue>
    </source>
</reference>
<comment type="caution">
    <text evidence="5">The sequence shown here is derived from an EMBL/GenBank/DDBJ whole genome shotgun (WGS) entry which is preliminary data.</text>
</comment>
<feature type="compositionally biased region" description="Basic and acidic residues" evidence="4">
    <location>
        <begin position="140"/>
        <end position="158"/>
    </location>
</feature>
<dbReference type="InterPro" id="IPR024661">
    <property type="entry name" value="RNA_pol_III_Rpc31"/>
</dbReference>
<dbReference type="PANTHER" id="PTHR15367:SF2">
    <property type="entry name" value="DNA-DIRECTED RNA POLYMERASE III SUBUNIT"/>
    <property type="match status" value="1"/>
</dbReference>
<keyword evidence="3" id="KW-0539">Nucleus</keyword>
<evidence type="ECO:0000313" key="6">
    <source>
        <dbReference type="Proteomes" id="UP001341840"/>
    </source>
</evidence>
<organism evidence="5 6">
    <name type="scientific">Stylosanthes scabra</name>
    <dbReference type="NCBI Taxonomy" id="79078"/>
    <lineage>
        <taxon>Eukaryota</taxon>
        <taxon>Viridiplantae</taxon>
        <taxon>Streptophyta</taxon>
        <taxon>Embryophyta</taxon>
        <taxon>Tracheophyta</taxon>
        <taxon>Spermatophyta</taxon>
        <taxon>Magnoliopsida</taxon>
        <taxon>eudicotyledons</taxon>
        <taxon>Gunneridae</taxon>
        <taxon>Pentapetalae</taxon>
        <taxon>rosids</taxon>
        <taxon>fabids</taxon>
        <taxon>Fabales</taxon>
        <taxon>Fabaceae</taxon>
        <taxon>Papilionoideae</taxon>
        <taxon>50 kb inversion clade</taxon>
        <taxon>dalbergioids sensu lato</taxon>
        <taxon>Dalbergieae</taxon>
        <taxon>Pterocarpus clade</taxon>
        <taxon>Stylosanthes</taxon>
    </lineage>
</organism>
<dbReference type="PANTHER" id="PTHR15367">
    <property type="entry name" value="DNA-DIRECTED RNA POLYMERASE III"/>
    <property type="match status" value="1"/>
</dbReference>
<sequence length="208" mass="24539">MASRGRGRGRGGGGGRFGMIRWAKEVEFELFPEDVTLPSNKVNSDDTLMKDLLRRNARLQNYWKASPYIVEETGENKRMHVERFSDRNKTTFTRDCLSQILVFKEFPKELVRGTARRPSRKKFRWNPETGENRLDFFEQLEKKNQGKEGTDEKENKEGENEEEEENVDDEEVEDEEEFGDDDYQQNEYFDDDEDDYNDVDEGDDEGVY</sequence>
<comment type="similarity">
    <text evidence="2">Belongs to the eukaryotic RPC7 RNA polymerase subunit family.</text>
</comment>
<gene>
    <name evidence="5" type="ORF">PIB30_082600</name>
</gene>
<dbReference type="Proteomes" id="UP001341840">
    <property type="component" value="Unassembled WGS sequence"/>
</dbReference>
<evidence type="ECO:0000256" key="1">
    <source>
        <dbReference type="ARBA" id="ARBA00004123"/>
    </source>
</evidence>
<evidence type="ECO:0008006" key="7">
    <source>
        <dbReference type="Google" id="ProtNLM"/>
    </source>
</evidence>
<evidence type="ECO:0000256" key="4">
    <source>
        <dbReference type="SAM" id="MobiDB-lite"/>
    </source>
</evidence>
<protein>
    <recommendedName>
        <fullName evidence="7">DNA-directed RNA polymerase III subunit</fullName>
    </recommendedName>
</protein>
<evidence type="ECO:0000256" key="3">
    <source>
        <dbReference type="ARBA" id="ARBA00023242"/>
    </source>
</evidence>